<sequence>MDLLGSPAEDTSSPPGALNFGAHRKRKTLVAPEINISLDQSEGSLLSDDFLDTPDDLDINVDDIETPDETDSLEFLGNGNELEWEDDTPVATAKNMPGDSADLFGDGTAEEGGAANGRLWRTVIIGEQEHRIDLHMIRPYMRVVTHGGYYGEGLNAIIVFAACFLPDSSSPDYHYIMENLFLYVISSLELLVAEDYMIVYLNGATPRRRMPGIGWLKKCYQMIDRRLRKNLKSLIIVHPSWFIRTVLAISRPFIRVSLLPAKALQPGQPSPARSSRGSRLGVVGEAAVGRTTLSGPGSALQRALRPRSRSRSVKFISKVQYVHSLEDLAQLIPMDHVQIPDCVFQYEQERLRARRESARPQPEFLLPQADEKPEVAPAENRPGSPHPEGTLTRPPASVPQNNEKLQESPCIFALTPRQVELIRNSRELQPGVKAVQVVLSRPQEDQYPPGIAVKVNHSYCSVPGCYPSNKPGVEPKRPCRPINLTHLMYLSSATNRITVTWGNYGKVSGRAPRPQPAPEPRQGEWRPPTPALTPPSAPELLLKEKLRLDPDSEIATTGVRVSLVCPLVKMRLSVPCRAETCAHLQCFDAVFYLQMNEKKPTWMCPVCDKPAPYDQLIIDGGIRDTASLEACVSRDRALLSQAVVAPKMASSAGPTGPTDPMDSLELLDLLFDRQDGVLRHVELGERWACGEDQVLPGPDPDDFLSSILGSGDSVPSSPLWSPAASDSGISEDLPSDPQDTPPHSGPGATLAGCPPAEPGKVPCPSYGPGPPCPSRPLGPGSQLLEASVAIDLEMWGPEVLYVEEQAQASDLPPRCNLTVKELLLSSSSGDLQHHPAAPHPLRPGPGCCQELVLTEDEKKLLAKEGVTLPTQLPLTKYEERLLKKIRRKIRNKQSAQESRKKKKEYVDGLETRMSACTAQNQELQRKVLHLEKQNLSLLEQLKKLQALVVQSTGRSAQTGTCIAVLLLSFALIVLPSISPFTANKAESSGDFAPVRGSVPAAGAPHEGSPGHPKVDWAFGDTSALEELNNTLVVDNSTQELGPATLLGWAAPEPALRPGHAGLEAAGEEL</sequence>
<keyword evidence="9 22" id="KW-0863">Zinc-finger</keyword>
<feature type="coiled-coil region" evidence="23">
    <location>
        <begin position="906"/>
        <end position="947"/>
    </location>
</feature>
<evidence type="ECO:0000256" key="14">
    <source>
        <dbReference type="ARBA" id="ARBA00023015"/>
    </source>
</evidence>
<dbReference type="InterPro" id="IPR051381">
    <property type="entry name" value="CREB_ATF_subfamily"/>
</dbReference>
<dbReference type="InterPro" id="IPR023321">
    <property type="entry name" value="PINIT"/>
</dbReference>
<keyword evidence="14" id="KW-0805">Transcription regulation</keyword>
<dbReference type="AlphaFoldDB" id="L8Y2M4"/>
<feature type="domain" description="BZIP" evidence="25">
    <location>
        <begin position="881"/>
        <end position="944"/>
    </location>
</feature>
<keyword evidence="21" id="KW-0539">Nucleus</keyword>
<evidence type="ECO:0000256" key="21">
    <source>
        <dbReference type="ARBA" id="ARBA00023242"/>
    </source>
</evidence>
<dbReference type="FunFam" id="3.40.525.10:FF:000001">
    <property type="entry name" value="BCL2/adenovirus E1B protein-interacting protein 2"/>
    <property type="match status" value="1"/>
</dbReference>
<feature type="domain" description="PINIT" evidence="27">
    <location>
        <begin position="360"/>
        <end position="571"/>
    </location>
</feature>
<evidence type="ECO:0000313" key="28">
    <source>
        <dbReference type="EMBL" id="ELV09289.1"/>
    </source>
</evidence>
<dbReference type="InterPro" id="IPR036865">
    <property type="entry name" value="CRAL-TRIO_dom_sf"/>
</dbReference>
<evidence type="ECO:0000256" key="5">
    <source>
        <dbReference type="ARBA" id="ARBA00009050"/>
    </source>
</evidence>
<evidence type="ECO:0000256" key="8">
    <source>
        <dbReference type="ARBA" id="ARBA00022723"/>
    </source>
</evidence>
<dbReference type="GO" id="GO:0005789">
    <property type="term" value="C:endoplasmic reticulum membrane"/>
    <property type="evidence" value="ECO:0007669"/>
    <property type="project" value="UniProtKB-SubCell"/>
</dbReference>
<evidence type="ECO:0000259" key="27">
    <source>
        <dbReference type="PROSITE" id="PS51466"/>
    </source>
</evidence>
<keyword evidence="13" id="KW-1133">Transmembrane helix</keyword>
<dbReference type="EMBL" id="KB370753">
    <property type="protein sequence ID" value="ELV09289.1"/>
    <property type="molecule type" value="Genomic_DNA"/>
</dbReference>
<dbReference type="Gene3D" id="3.40.525.10">
    <property type="entry name" value="CRAL-TRIO lipid binding domain"/>
    <property type="match status" value="2"/>
</dbReference>
<keyword evidence="11" id="KW-0862">Zinc</keyword>
<comment type="pathway">
    <text evidence="3">Protein modification; protein sumoylation.</text>
</comment>
<keyword evidence="18" id="KW-0804">Transcription</keyword>
<dbReference type="Gene3D" id="1.20.5.170">
    <property type="match status" value="1"/>
</dbReference>
<evidence type="ECO:0000256" key="9">
    <source>
        <dbReference type="ARBA" id="ARBA00022771"/>
    </source>
</evidence>
<evidence type="ECO:0000256" key="10">
    <source>
        <dbReference type="ARBA" id="ARBA00022824"/>
    </source>
</evidence>
<keyword evidence="19" id="KW-0325">Glycoprotein</keyword>
<comment type="similarity">
    <text evidence="5">Belongs to the bZIP family. ATF subfamily.</text>
</comment>
<evidence type="ECO:0000256" key="22">
    <source>
        <dbReference type="PROSITE-ProRule" id="PRU00452"/>
    </source>
</evidence>
<evidence type="ECO:0000256" key="2">
    <source>
        <dbReference type="ARBA" id="ARBA00004648"/>
    </source>
</evidence>
<evidence type="ECO:0000256" key="11">
    <source>
        <dbReference type="ARBA" id="ARBA00022833"/>
    </source>
</evidence>
<reference evidence="29" key="2">
    <citation type="journal article" date="2013" name="Nat. Commun.">
        <title>Genome of the Chinese tree shrew.</title>
        <authorList>
            <person name="Fan Y."/>
            <person name="Huang Z.Y."/>
            <person name="Cao C.C."/>
            <person name="Chen C.S."/>
            <person name="Chen Y.X."/>
            <person name="Fan D.D."/>
            <person name="He J."/>
            <person name="Hou H.L."/>
            <person name="Hu L."/>
            <person name="Hu X.T."/>
            <person name="Jiang X.T."/>
            <person name="Lai R."/>
            <person name="Lang Y.S."/>
            <person name="Liang B."/>
            <person name="Liao S.G."/>
            <person name="Mu D."/>
            <person name="Ma Y.Y."/>
            <person name="Niu Y.Y."/>
            <person name="Sun X.Q."/>
            <person name="Xia J.Q."/>
            <person name="Xiao J."/>
            <person name="Xiong Z.Q."/>
            <person name="Xu L."/>
            <person name="Yang L."/>
            <person name="Zhang Y."/>
            <person name="Zhao W."/>
            <person name="Zhao X.D."/>
            <person name="Zheng Y.T."/>
            <person name="Zhou J.M."/>
            <person name="Zhu Y.B."/>
            <person name="Zhang G.J."/>
            <person name="Wang J."/>
            <person name="Yao Y.G."/>
        </authorList>
    </citation>
    <scope>NUCLEOTIDE SEQUENCE [LARGE SCALE GENOMIC DNA]</scope>
</reference>
<evidence type="ECO:0000256" key="16">
    <source>
        <dbReference type="ARBA" id="ARBA00023136"/>
    </source>
</evidence>
<evidence type="ECO:0000256" key="18">
    <source>
        <dbReference type="ARBA" id="ARBA00023163"/>
    </source>
</evidence>
<evidence type="ECO:0000256" key="20">
    <source>
        <dbReference type="ARBA" id="ARBA00023230"/>
    </source>
</evidence>
<evidence type="ECO:0000256" key="4">
    <source>
        <dbReference type="ARBA" id="ARBA00005383"/>
    </source>
</evidence>
<keyword evidence="6" id="KW-0963">Cytoplasm</keyword>
<dbReference type="PANTHER" id="PTHR45996">
    <property type="entry name" value="AGAP001464-PB"/>
    <property type="match status" value="1"/>
</dbReference>
<keyword evidence="15" id="KW-0238">DNA-binding</keyword>
<dbReference type="Pfam" id="PF14324">
    <property type="entry name" value="PINIT"/>
    <property type="match status" value="1"/>
</dbReference>
<gene>
    <name evidence="28" type="ORF">TREES_T100006072</name>
</gene>
<feature type="region of interest" description="Disordered" evidence="24">
    <location>
        <begin position="354"/>
        <end position="402"/>
    </location>
</feature>
<dbReference type="PROSITE" id="PS51466">
    <property type="entry name" value="PINIT"/>
    <property type="match status" value="1"/>
</dbReference>
<dbReference type="CDD" id="cd14689">
    <property type="entry name" value="bZIP_CREB3"/>
    <property type="match status" value="1"/>
</dbReference>
<evidence type="ECO:0000256" key="23">
    <source>
        <dbReference type="SAM" id="Coils"/>
    </source>
</evidence>
<dbReference type="GO" id="GO:0016925">
    <property type="term" value="P:protein sumoylation"/>
    <property type="evidence" value="ECO:0007669"/>
    <property type="project" value="UniProtKB-UniPathway"/>
</dbReference>
<keyword evidence="29" id="KW-1185">Reference proteome</keyword>
<comment type="subcellular location">
    <subcellularLocation>
        <location evidence="1">Cytoplasm</location>
    </subcellularLocation>
    <subcellularLocation>
        <location evidence="2">Endoplasmic reticulum membrane</location>
        <topology evidence="2">Single-pass type II membrane protein</topology>
    </subcellularLocation>
</comment>
<dbReference type="InterPro" id="IPR013083">
    <property type="entry name" value="Znf_RING/FYVE/PHD"/>
</dbReference>
<dbReference type="STRING" id="246437.L8Y2M4"/>
<dbReference type="PANTHER" id="PTHR45996:SF1">
    <property type="entry name" value="CYCLIC AMP-RESPONSIVE ELEMENT-BINDING PROTEIN 3-LIKE PROTEIN 3"/>
    <property type="match status" value="1"/>
</dbReference>
<keyword evidence="7" id="KW-0812">Transmembrane</keyword>
<feature type="domain" description="SP-RING-type" evidence="26">
    <location>
        <begin position="550"/>
        <end position="631"/>
    </location>
</feature>
<dbReference type="SUPFAM" id="SSF57959">
    <property type="entry name" value="Leucine zipper domain"/>
    <property type="match status" value="1"/>
</dbReference>
<keyword evidence="20" id="KW-0834">Unfolded protein response</keyword>
<feature type="region of interest" description="Disordered" evidence="24">
    <location>
        <begin position="504"/>
        <end position="536"/>
    </location>
</feature>
<keyword evidence="23" id="KW-0175">Coiled coil</keyword>
<dbReference type="GO" id="GO:0000978">
    <property type="term" value="F:RNA polymerase II cis-regulatory region sequence-specific DNA binding"/>
    <property type="evidence" value="ECO:0007669"/>
    <property type="project" value="TreeGrafter"/>
</dbReference>
<evidence type="ECO:0000259" key="25">
    <source>
        <dbReference type="PROSITE" id="PS50217"/>
    </source>
</evidence>
<dbReference type="UniPathway" id="UPA00886"/>
<feature type="compositionally biased region" description="Pro residues" evidence="24">
    <location>
        <begin position="527"/>
        <end position="536"/>
    </location>
</feature>
<dbReference type="InterPro" id="IPR046347">
    <property type="entry name" value="bZIP_sf"/>
</dbReference>
<evidence type="ECO:0000256" key="15">
    <source>
        <dbReference type="ARBA" id="ARBA00023125"/>
    </source>
</evidence>
<dbReference type="Proteomes" id="UP000011518">
    <property type="component" value="Unassembled WGS sequence"/>
</dbReference>
<keyword evidence="16" id="KW-0472">Membrane</keyword>
<dbReference type="Pfam" id="PF02891">
    <property type="entry name" value="zf-MIZ"/>
    <property type="match status" value="1"/>
</dbReference>
<evidence type="ECO:0000256" key="6">
    <source>
        <dbReference type="ARBA" id="ARBA00022490"/>
    </source>
</evidence>
<dbReference type="SMART" id="SM00338">
    <property type="entry name" value="BRLZ"/>
    <property type="match status" value="1"/>
</dbReference>
<dbReference type="InterPro" id="IPR022181">
    <property type="entry name" value="Bcl2-/adenovirus-E1B"/>
</dbReference>
<dbReference type="CDD" id="cd16821">
    <property type="entry name" value="SP-RING_PIAS4"/>
    <property type="match status" value="1"/>
</dbReference>
<evidence type="ECO:0000256" key="1">
    <source>
        <dbReference type="ARBA" id="ARBA00004496"/>
    </source>
</evidence>
<name>L8Y2M4_TUPCH</name>
<keyword evidence="10" id="KW-0256">Endoplasmic reticulum</keyword>
<dbReference type="InParanoid" id="L8Y2M4"/>
<evidence type="ECO:0000313" key="29">
    <source>
        <dbReference type="Proteomes" id="UP000011518"/>
    </source>
</evidence>
<dbReference type="Pfam" id="PF12496">
    <property type="entry name" value="BNIP2"/>
    <property type="match status" value="1"/>
</dbReference>
<dbReference type="InterPro" id="IPR004181">
    <property type="entry name" value="Znf_MIZ"/>
</dbReference>
<reference evidence="29" key="1">
    <citation type="submission" date="2012-07" db="EMBL/GenBank/DDBJ databases">
        <title>Genome of the Chinese tree shrew, a rising model animal genetically related to primates.</title>
        <authorList>
            <person name="Zhang G."/>
            <person name="Fan Y."/>
            <person name="Yao Y."/>
            <person name="Huang Z."/>
        </authorList>
    </citation>
    <scope>NUCLEOTIDE SEQUENCE [LARGE SCALE GENOMIC DNA]</scope>
</reference>
<keyword evidence="17" id="KW-0010">Activator</keyword>
<dbReference type="PROSITE" id="PS00036">
    <property type="entry name" value="BZIP_BASIC"/>
    <property type="match status" value="1"/>
</dbReference>
<evidence type="ECO:0000256" key="24">
    <source>
        <dbReference type="SAM" id="MobiDB-lite"/>
    </source>
</evidence>
<dbReference type="InterPro" id="IPR004827">
    <property type="entry name" value="bZIP"/>
</dbReference>
<evidence type="ECO:0000256" key="7">
    <source>
        <dbReference type="ARBA" id="ARBA00022692"/>
    </source>
</evidence>
<proteinExistence type="inferred from homology"/>
<dbReference type="InterPro" id="IPR001251">
    <property type="entry name" value="CRAL-TRIO_dom"/>
</dbReference>
<dbReference type="InterPro" id="IPR038654">
    <property type="entry name" value="PINIT_sf"/>
</dbReference>
<dbReference type="Gene3D" id="3.30.40.10">
    <property type="entry name" value="Zinc/RING finger domain, C3HC4 (zinc finger)"/>
    <property type="match status" value="1"/>
</dbReference>
<protein>
    <submittedName>
        <fullName evidence="28">Caytaxin</fullName>
    </submittedName>
</protein>
<dbReference type="CDD" id="cd00170">
    <property type="entry name" value="SEC14"/>
    <property type="match status" value="1"/>
</dbReference>
<evidence type="ECO:0000256" key="19">
    <source>
        <dbReference type="ARBA" id="ARBA00023180"/>
    </source>
</evidence>
<dbReference type="Gene3D" id="2.60.120.780">
    <property type="entry name" value="PINIT domain"/>
    <property type="match status" value="1"/>
</dbReference>
<dbReference type="eggNOG" id="KOG0709">
    <property type="taxonomic scope" value="Eukaryota"/>
</dbReference>
<dbReference type="GO" id="GO:0000981">
    <property type="term" value="F:DNA-binding transcription factor activity, RNA polymerase II-specific"/>
    <property type="evidence" value="ECO:0007669"/>
    <property type="project" value="TreeGrafter"/>
</dbReference>
<keyword evidence="12" id="KW-0735">Signal-anchor</keyword>
<organism evidence="28 29">
    <name type="scientific">Tupaia chinensis</name>
    <name type="common">Chinese tree shrew</name>
    <name type="synonym">Tupaia belangeri chinensis</name>
    <dbReference type="NCBI Taxonomy" id="246437"/>
    <lineage>
        <taxon>Eukaryota</taxon>
        <taxon>Metazoa</taxon>
        <taxon>Chordata</taxon>
        <taxon>Craniata</taxon>
        <taxon>Vertebrata</taxon>
        <taxon>Euteleostomi</taxon>
        <taxon>Mammalia</taxon>
        <taxon>Eutheria</taxon>
        <taxon>Euarchontoglires</taxon>
        <taxon>Scandentia</taxon>
        <taxon>Tupaiidae</taxon>
        <taxon>Tupaia</taxon>
    </lineage>
</organism>
<evidence type="ECO:0000259" key="26">
    <source>
        <dbReference type="PROSITE" id="PS51044"/>
    </source>
</evidence>
<feature type="region of interest" description="Disordered" evidence="24">
    <location>
        <begin position="1"/>
        <end position="24"/>
    </location>
</feature>
<dbReference type="GO" id="GO:0005634">
    <property type="term" value="C:nucleus"/>
    <property type="evidence" value="ECO:0007669"/>
    <property type="project" value="TreeGrafter"/>
</dbReference>
<feature type="region of interest" description="Disordered" evidence="24">
    <location>
        <begin position="691"/>
        <end position="756"/>
    </location>
</feature>
<comment type="similarity">
    <text evidence="4">Belongs to the PIAS family.</text>
</comment>
<dbReference type="Pfam" id="PF13716">
    <property type="entry name" value="CRAL_TRIO_2"/>
    <property type="match status" value="1"/>
</dbReference>
<dbReference type="PROSITE" id="PS50217">
    <property type="entry name" value="BZIP"/>
    <property type="match status" value="1"/>
</dbReference>
<feature type="region of interest" description="Disordered" evidence="24">
    <location>
        <begin position="995"/>
        <end position="1014"/>
    </location>
</feature>
<evidence type="ECO:0000256" key="13">
    <source>
        <dbReference type="ARBA" id="ARBA00022989"/>
    </source>
</evidence>
<accession>L8Y2M4</accession>
<dbReference type="GO" id="GO:0008270">
    <property type="term" value="F:zinc ion binding"/>
    <property type="evidence" value="ECO:0007669"/>
    <property type="project" value="UniProtKB-KW"/>
</dbReference>
<evidence type="ECO:0000256" key="17">
    <source>
        <dbReference type="ARBA" id="ARBA00023159"/>
    </source>
</evidence>
<evidence type="ECO:0000256" key="3">
    <source>
        <dbReference type="ARBA" id="ARBA00004718"/>
    </source>
</evidence>
<evidence type="ECO:0000256" key="12">
    <source>
        <dbReference type="ARBA" id="ARBA00022968"/>
    </source>
</evidence>
<dbReference type="FunFam" id="1.20.5.170:FF:000042">
    <property type="entry name" value="Cyclic AMP-responsive element-binding protein 3-like protein 3"/>
    <property type="match status" value="1"/>
</dbReference>
<dbReference type="SUPFAM" id="SSF52087">
    <property type="entry name" value="CRAL/TRIO domain"/>
    <property type="match status" value="1"/>
</dbReference>
<dbReference type="Pfam" id="PF00170">
    <property type="entry name" value="bZIP_1"/>
    <property type="match status" value="1"/>
</dbReference>
<dbReference type="GO" id="GO:0006986">
    <property type="term" value="P:response to unfolded protein"/>
    <property type="evidence" value="ECO:0007669"/>
    <property type="project" value="UniProtKB-KW"/>
</dbReference>
<dbReference type="PROSITE" id="PS51044">
    <property type="entry name" value="ZF_SP_RING"/>
    <property type="match status" value="1"/>
</dbReference>
<keyword evidence="8" id="KW-0479">Metal-binding</keyword>
<dbReference type="FunFam" id="2.60.120.780:FF:000002">
    <property type="entry name" value="E3 SUMO-protein ligase PIAS4"/>
    <property type="match status" value="1"/>
</dbReference>